<organism evidence="2 3">
    <name type="scientific">Geobacillus thermoleovorans CCB_US3_UF5</name>
    <dbReference type="NCBI Taxonomy" id="1111068"/>
    <lineage>
        <taxon>Bacteria</taxon>
        <taxon>Bacillati</taxon>
        <taxon>Bacillota</taxon>
        <taxon>Bacilli</taxon>
        <taxon>Bacillales</taxon>
        <taxon>Anoxybacillaceae</taxon>
        <taxon>Geobacillus</taxon>
        <taxon>Geobacillus thermoleovorans group</taxon>
    </lineage>
</organism>
<gene>
    <name evidence="2" type="ORF">GTCCBUS3UF5_8830</name>
</gene>
<dbReference type="SUPFAM" id="SSF56281">
    <property type="entry name" value="Metallo-hydrolase/oxidoreductase"/>
    <property type="match status" value="1"/>
</dbReference>
<keyword evidence="3" id="KW-1185">Reference proteome</keyword>
<dbReference type="InterPro" id="IPR001279">
    <property type="entry name" value="Metallo-B-lactamas"/>
</dbReference>
<evidence type="ECO:0000313" key="3">
    <source>
        <dbReference type="Proteomes" id="UP000005636"/>
    </source>
</evidence>
<sequence length="225" mass="25596">MKVLKVSPHIYKLEDWFLLKISAWIVKVDDGVYIVDTGMPFMGKRILKEAEKLGKLKGVLLTHGHSDHVGGLKKIVELRKVPVYAHKNDIKHMEGKEPFPGRKKAEFLVQPGLVQPLEELNDGTLKKIEDLTPIHTPGHSPGHVVYYHEKDRVLIGGDLFMSKKGQLKRPIAMFTANMEEAVESAGIVKELKPKVVSICHGCDVEEPHKQIDKYLYNFRLKNRHK</sequence>
<dbReference type="CDD" id="cd07721">
    <property type="entry name" value="yflN-like_MBL-fold"/>
    <property type="match status" value="1"/>
</dbReference>
<dbReference type="SMART" id="SM00849">
    <property type="entry name" value="Lactamase_B"/>
    <property type="match status" value="1"/>
</dbReference>
<dbReference type="RefSeq" id="WP_014195113.1">
    <property type="nucleotide sequence ID" value="NC_016593.1"/>
</dbReference>
<dbReference type="EMBL" id="CP003125">
    <property type="protein sequence ID" value="AEV18206.1"/>
    <property type="molecule type" value="Genomic_DNA"/>
</dbReference>
<dbReference type="PANTHER" id="PTHR42951">
    <property type="entry name" value="METALLO-BETA-LACTAMASE DOMAIN-CONTAINING"/>
    <property type="match status" value="1"/>
</dbReference>
<dbReference type="Gene3D" id="3.60.15.10">
    <property type="entry name" value="Ribonuclease Z/Hydroxyacylglutathione hydrolase-like"/>
    <property type="match status" value="1"/>
</dbReference>
<name>A0ABN3ZRX4_GEOTH</name>
<evidence type="ECO:0000259" key="1">
    <source>
        <dbReference type="SMART" id="SM00849"/>
    </source>
</evidence>
<accession>A0ABN3ZRX4</accession>
<dbReference type="InterPro" id="IPR036866">
    <property type="entry name" value="RibonucZ/Hydroxyglut_hydro"/>
</dbReference>
<dbReference type="Proteomes" id="UP000005636">
    <property type="component" value="Chromosome"/>
</dbReference>
<evidence type="ECO:0000313" key="2">
    <source>
        <dbReference type="EMBL" id="AEV18206.1"/>
    </source>
</evidence>
<proteinExistence type="predicted"/>
<feature type="domain" description="Metallo-beta-lactamase" evidence="1">
    <location>
        <begin position="20"/>
        <end position="200"/>
    </location>
</feature>
<reference evidence="2 3" key="1">
    <citation type="submission" date="2011-11" db="EMBL/GenBank/DDBJ databases">
        <title>Complete genome sequence of thermophilic Geobacillus thermoleovorans CCB_US3_UF5.</title>
        <authorList>
            <person name="Muhd Sakaff M.K.L."/>
            <person name="Abdul Rahman A.Y."/>
            <person name="Saito J.A."/>
            <person name="Hou S."/>
            <person name="Alam M."/>
        </authorList>
    </citation>
    <scope>NUCLEOTIDE SEQUENCE [LARGE SCALE GENOMIC DNA]</scope>
    <source>
        <strain evidence="2 3">CCB_US3_UF5</strain>
    </source>
</reference>
<dbReference type="PANTHER" id="PTHR42951:SF17">
    <property type="entry name" value="METALLO-BETA-LACTAMASE DOMAIN-CONTAINING PROTEIN"/>
    <property type="match status" value="1"/>
</dbReference>
<dbReference type="Pfam" id="PF00753">
    <property type="entry name" value="Lactamase_B"/>
    <property type="match status" value="1"/>
</dbReference>
<dbReference type="InterPro" id="IPR050855">
    <property type="entry name" value="NDM-1-like"/>
</dbReference>
<protein>
    <recommendedName>
        <fullName evidence="1">Metallo-beta-lactamase domain-containing protein</fullName>
    </recommendedName>
</protein>